<dbReference type="InterPro" id="IPR050267">
    <property type="entry name" value="Anti-sigma-factor_SerPK"/>
</dbReference>
<dbReference type="OrthoDB" id="3432383at2"/>
<feature type="domain" description="Histidine kinase/HSP90-like ATPase" evidence="3">
    <location>
        <begin position="51"/>
        <end position="154"/>
    </location>
</feature>
<dbReference type="PATRIC" id="fig|665004.4.peg.326"/>
<evidence type="ECO:0000313" key="4">
    <source>
        <dbReference type="EMBL" id="KUP98365.1"/>
    </source>
</evidence>
<keyword evidence="1" id="KW-0808">Transferase</keyword>
<dbReference type="InterPro" id="IPR003594">
    <property type="entry name" value="HATPase_dom"/>
</dbReference>
<dbReference type="Pfam" id="PF13581">
    <property type="entry name" value="HATPase_c_2"/>
    <property type="match status" value="1"/>
</dbReference>
<dbReference type="Gene3D" id="3.30.565.10">
    <property type="entry name" value="Histidine kinase-like ATPase, C-terminal domain"/>
    <property type="match status" value="1"/>
</dbReference>
<dbReference type="PANTHER" id="PTHR35526">
    <property type="entry name" value="ANTI-SIGMA-F FACTOR RSBW-RELATED"/>
    <property type="match status" value="1"/>
</dbReference>
<comment type="caution">
    <text evidence="4">The sequence shown here is derived from an EMBL/GenBank/DDBJ whole genome shotgun (WGS) entry which is preliminary data.</text>
</comment>
<dbReference type="Proteomes" id="UP000074382">
    <property type="component" value="Unassembled WGS sequence"/>
</dbReference>
<name>A0A147KM04_THECS</name>
<evidence type="ECO:0000259" key="3">
    <source>
        <dbReference type="Pfam" id="PF13581"/>
    </source>
</evidence>
<keyword evidence="1" id="KW-0418">Kinase</keyword>
<evidence type="ECO:0000313" key="5">
    <source>
        <dbReference type="Proteomes" id="UP000074382"/>
    </source>
</evidence>
<evidence type="ECO:0000256" key="2">
    <source>
        <dbReference type="SAM" id="MobiDB-lite"/>
    </source>
</evidence>
<proteinExistence type="predicted"/>
<feature type="region of interest" description="Disordered" evidence="2">
    <location>
        <begin position="97"/>
        <end position="121"/>
    </location>
</feature>
<dbReference type="RefSeq" id="WP_068753130.1">
    <property type="nucleotide sequence ID" value="NZ_KQ950180.1"/>
</dbReference>
<accession>A0A147KM04</accession>
<organism evidence="4 5">
    <name type="scientific">Thermobifida cellulosilytica TB100</name>
    <dbReference type="NCBI Taxonomy" id="665004"/>
    <lineage>
        <taxon>Bacteria</taxon>
        <taxon>Bacillati</taxon>
        <taxon>Actinomycetota</taxon>
        <taxon>Actinomycetes</taxon>
        <taxon>Streptosporangiales</taxon>
        <taxon>Nocardiopsidaceae</taxon>
        <taxon>Thermobifida</taxon>
    </lineage>
</organism>
<dbReference type="InterPro" id="IPR036890">
    <property type="entry name" value="HATPase_C_sf"/>
</dbReference>
<dbReference type="SUPFAM" id="SSF55874">
    <property type="entry name" value="ATPase domain of HSP90 chaperone/DNA topoisomerase II/histidine kinase"/>
    <property type="match status" value="1"/>
</dbReference>
<feature type="region of interest" description="Disordered" evidence="2">
    <location>
        <begin position="1"/>
        <end position="21"/>
    </location>
</feature>
<dbReference type="STRING" id="665004.AC529_01885"/>
<dbReference type="CDD" id="cd16936">
    <property type="entry name" value="HATPase_RsbW-like"/>
    <property type="match status" value="1"/>
</dbReference>
<keyword evidence="5" id="KW-1185">Reference proteome</keyword>
<dbReference type="AlphaFoldDB" id="A0A147KM04"/>
<gene>
    <name evidence="4" type="ORF">AC529_01885</name>
</gene>
<dbReference type="GO" id="GO:0004674">
    <property type="term" value="F:protein serine/threonine kinase activity"/>
    <property type="evidence" value="ECO:0007669"/>
    <property type="project" value="UniProtKB-KW"/>
</dbReference>
<evidence type="ECO:0000256" key="1">
    <source>
        <dbReference type="ARBA" id="ARBA00022527"/>
    </source>
</evidence>
<reference evidence="5" key="1">
    <citation type="journal article" date="2017" name="Acta Aliment.">
        <title>Plant polysaccharide degrading enzyme system of Thermpbifida cellulosilytica TB100 revealed by de novo genome project data.</title>
        <authorList>
            <person name="Toth A."/>
            <person name="Baka E."/>
            <person name="Luzics S."/>
            <person name="Bata-Vidacs I."/>
            <person name="Nagy I."/>
            <person name="Balint B."/>
            <person name="Herceg R."/>
            <person name="Olasz F."/>
            <person name="Wilk T."/>
            <person name="Nagy T."/>
            <person name="Kriszt B."/>
            <person name="Nagy I."/>
            <person name="Kukolya J."/>
        </authorList>
    </citation>
    <scope>NUCLEOTIDE SEQUENCE [LARGE SCALE GENOMIC DNA]</scope>
    <source>
        <strain evidence="5">TB100</strain>
    </source>
</reference>
<dbReference type="EMBL" id="LGEM01000011">
    <property type="protein sequence ID" value="KUP98365.1"/>
    <property type="molecule type" value="Genomic_DNA"/>
</dbReference>
<dbReference type="PANTHER" id="PTHR35526:SF3">
    <property type="entry name" value="ANTI-SIGMA-F FACTOR RSBW"/>
    <property type="match status" value="1"/>
</dbReference>
<feature type="compositionally biased region" description="Polar residues" evidence="2">
    <location>
        <begin position="1"/>
        <end position="14"/>
    </location>
</feature>
<keyword evidence="1" id="KW-0723">Serine/threonine-protein kinase</keyword>
<sequence>MSTTPDTDASTSRPSPGHPCPVSKFWELPGDTALCPDLRRRVRTSLAGFTHLVDDAELVACELFANACRHTRSGQEGTVSVSLSALRTGLVLITVTDQGPHTDPHTGLPHIPHTRRPSTDPLTPGGRGLLLVASLATHWGHWTTEAGGTTVWAVFAPPTTTPTQLP</sequence>
<protein>
    <recommendedName>
        <fullName evidence="3">Histidine kinase/HSP90-like ATPase domain-containing protein</fullName>
    </recommendedName>
</protein>